<evidence type="ECO:0000256" key="12">
    <source>
        <dbReference type="RuleBase" id="RU363036"/>
    </source>
</evidence>
<keyword evidence="16" id="KW-1185">Reference proteome</keyword>
<sequence length="507" mass="56288">MLRVHRPLCNISSMLLCNPLSSCLVSRAPAPARGDDGGGRWRGMHGGDPSPSSSSASAWRKPELGRLKLNFDGSSKHASRRASIGGVYRDHEGAFVLGYAERIGMATSSVAELAALRRGLELAVANGWRSVWVEGDAMAVVDVVRSRATVRAEEDRKLCAEIEALLPMFDDDMTVSHVRRKGNRVAHGFAKLGHGVAVPRVWRGVPPDEFFLLSDRDLNKILDLYEAGEKFYLYTGRGPSSESLHLGHLIPFMLTKYLQDAFKVPLVIQLTDDEKLLWKNLTIAECKRLARENAKDIIACGFDVERTFIFTDINYVGGAFFENVLQVANHVTLNNLRGIFGTILEDRIGKVIFPAIQAAPSFPSSFPHLFPGNDQLRCLIPCAIDQDPYFRMTRDVAPKIVFQKPSLIESRFFPALQGESTKMSASDPNSAIYVTDSSEQIKAKVNKYAFSGGQASVELHRKLGANLDVDVPIKYLNFFLEDDDELDHIKKMVDAFMAVRPRPNMFG</sequence>
<keyword evidence="8 12" id="KW-0067">ATP-binding</keyword>
<name>A0A835DYS6_9POAL</name>
<dbReference type="Pfam" id="PF13456">
    <property type="entry name" value="RVT_3"/>
    <property type="match status" value="1"/>
</dbReference>
<dbReference type="GO" id="GO:0004523">
    <property type="term" value="F:RNA-DNA hybrid ribonuclease activity"/>
    <property type="evidence" value="ECO:0007669"/>
    <property type="project" value="InterPro"/>
</dbReference>
<dbReference type="CDD" id="cd06222">
    <property type="entry name" value="RNase_H_like"/>
    <property type="match status" value="1"/>
</dbReference>
<dbReference type="GO" id="GO:0005524">
    <property type="term" value="F:ATP binding"/>
    <property type="evidence" value="ECO:0007669"/>
    <property type="project" value="UniProtKB-KW"/>
</dbReference>
<dbReference type="InterPro" id="IPR001412">
    <property type="entry name" value="aa-tRNA-synth_I_CS"/>
</dbReference>
<evidence type="ECO:0000256" key="1">
    <source>
        <dbReference type="ARBA" id="ARBA00004496"/>
    </source>
</evidence>
<proteinExistence type="inferred from homology"/>
<dbReference type="CDD" id="cd00806">
    <property type="entry name" value="TrpRS_core"/>
    <property type="match status" value="1"/>
</dbReference>
<dbReference type="InterPro" id="IPR014729">
    <property type="entry name" value="Rossmann-like_a/b/a_fold"/>
</dbReference>
<dbReference type="GO" id="GO:0004830">
    <property type="term" value="F:tryptophan-tRNA ligase activity"/>
    <property type="evidence" value="ECO:0007669"/>
    <property type="project" value="UniProtKB-EC"/>
</dbReference>
<dbReference type="InterPro" id="IPR036397">
    <property type="entry name" value="RNaseH_sf"/>
</dbReference>
<dbReference type="GO" id="GO:0009791">
    <property type="term" value="P:post-embryonic development"/>
    <property type="evidence" value="ECO:0007669"/>
    <property type="project" value="UniProtKB-ARBA"/>
</dbReference>
<dbReference type="PROSITE" id="PS00178">
    <property type="entry name" value="AA_TRNA_LIGASE_I"/>
    <property type="match status" value="1"/>
</dbReference>
<dbReference type="GO" id="GO:0006436">
    <property type="term" value="P:tryptophanyl-tRNA aminoacylation"/>
    <property type="evidence" value="ECO:0007669"/>
    <property type="project" value="InterPro"/>
</dbReference>
<feature type="region of interest" description="Disordered" evidence="13">
    <location>
        <begin position="34"/>
        <end position="59"/>
    </location>
</feature>
<evidence type="ECO:0000256" key="6">
    <source>
        <dbReference type="ARBA" id="ARBA00022598"/>
    </source>
</evidence>
<organism evidence="15 16">
    <name type="scientific">Digitaria exilis</name>
    <dbReference type="NCBI Taxonomy" id="1010633"/>
    <lineage>
        <taxon>Eukaryota</taxon>
        <taxon>Viridiplantae</taxon>
        <taxon>Streptophyta</taxon>
        <taxon>Embryophyta</taxon>
        <taxon>Tracheophyta</taxon>
        <taxon>Spermatophyta</taxon>
        <taxon>Magnoliopsida</taxon>
        <taxon>Liliopsida</taxon>
        <taxon>Poales</taxon>
        <taxon>Poaceae</taxon>
        <taxon>PACMAD clade</taxon>
        <taxon>Panicoideae</taxon>
        <taxon>Panicodae</taxon>
        <taxon>Paniceae</taxon>
        <taxon>Anthephorinae</taxon>
        <taxon>Digitaria</taxon>
    </lineage>
</organism>
<dbReference type="GO" id="GO:0003676">
    <property type="term" value="F:nucleic acid binding"/>
    <property type="evidence" value="ECO:0007669"/>
    <property type="project" value="InterPro"/>
</dbReference>
<feature type="compositionally biased region" description="Low complexity" evidence="13">
    <location>
        <begin position="47"/>
        <end position="58"/>
    </location>
</feature>
<dbReference type="AlphaFoldDB" id="A0A835DYS6"/>
<dbReference type="SUPFAM" id="SSF52374">
    <property type="entry name" value="Nucleotidylyl transferase"/>
    <property type="match status" value="1"/>
</dbReference>
<dbReference type="SUPFAM" id="SSF53098">
    <property type="entry name" value="Ribonuclease H-like"/>
    <property type="match status" value="1"/>
</dbReference>
<dbReference type="PRINTS" id="PR01039">
    <property type="entry name" value="TRNASYNTHTRP"/>
</dbReference>
<dbReference type="Gene3D" id="3.30.420.10">
    <property type="entry name" value="Ribonuclease H-like superfamily/Ribonuclease H"/>
    <property type="match status" value="1"/>
</dbReference>
<dbReference type="EC" id="6.1.1.2" evidence="3"/>
<evidence type="ECO:0000256" key="13">
    <source>
        <dbReference type="SAM" id="MobiDB-lite"/>
    </source>
</evidence>
<keyword evidence="10 12" id="KW-0030">Aminoacyl-tRNA synthetase</keyword>
<evidence type="ECO:0000256" key="11">
    <source>
        <dbReference type="ARBA" id="ARBA00030268"/>
    </source>
</evidence>
<comment type="similarity">
    <text evidence="2 12">Belongs to the class-I aminoacyl-tRNA synthetase family.</text>
</comment>
<accession>A0A835DYS6</accession>
<evidence type="ECO:0000259" key="14">
    <source>
        <dbReference type="Pfam" id="PF13456"/>
    </source>
</evidence>
<evidence type="ECO:0000313" key="16">
    <source>
        <dbReference type="Proteomes" id="UP000636709"/>
    </source>
</evidence>
<keyword evidence="9 12" id="KW-0648">Protein biosynthesis</keyword>
<dbReference type="InterPro" id="IPR044730">
    <property type="entry name" value="RNase_H-like_dom_plant"/>
</dbReference>
<dbReference type="InterPro" id="IPR002156">
    <property type="entry name" value="RNaseH_domain"/>
</dbReference>
<evidence type="ECO:0000256" key="8">
    <source>
        <dbReference type="ARBA" id="ARBA00022840"/>
    </source>
</evidence>
<dbReference type="Pfam" id="PF00579">
    <property type="entry name" value="tRNA-synt_1b"/>
    <property type="match status" value="1"/>
</dbReference>
<dbReference type="GO" id="GO:0048608">
    <property type="term" value="P:reproductive structure development"/>
    <property type="evidence" value="ECO:0007669"/>
    <property type="project" value="UniProtKB-ARBA"/>
</dbReference>
<dbReference type="Gene3D" id="3.40.50.620">
    <property type="entry name" value="HUPs"/>
    <property type="match status" value="1"/>
</dbReference>
<dbReference type="EMBL" id="JACEFO010002479">
    <property type="protein sequence ID" value="KAF8658761.1"/>
    <property type="molecule type" value="Genomic_DNA"/>
</dbReference>
<evidence type="ECO:0000256" key="5">
    <source>
        <dbReference type="ARBA" id="ARBA00022490"/>
    </source>
</evidence>
<evidence type="ECO:0000256" key="3">
    <source>
        <dbReference type="ARBA" id="ARBA00013161"/>
    </source>
</evidence>
<evidence type="ECO:0000256" key="2">
    <source>
        <dbReference type="ARBA" id="ARBA00005594"/>
    </source>
</evidence>
<evidence type="ECO:0000256" key="7">
    <source>
        <dbReference type="ARBA" id="ARBA00022741"/>
    </source>
</evidence>
<keyword evidence="5" id="KW-0963">Cytoplasm</keyword>
<dbReference type="OrthoDB" id="10261385at2759"/>
<protein>
    <recommendedName>
        <fullName evidence="4">Tryptophan--tRNA ligase, cytoplasmic</fullName>
        <ecNumber evidence="3">6.1.1.2</ecNumber>
    </recommendedName>
    <alternativeName>
        <fullName evidence="11">Tryptophanyl-tRNA synthetase</fullName>
    </alternativeName>
</protein>
<evidence type="ECO:0000256" key="4">
    <source>
        <dbReference type="ARBA" id="ARBA00013782"/>
    </source>
</evidence>
<comment type="caution">
    <text evidence="15">The sequence shown here is derived from an EMBL/GenBank/DDBJ whole genome shotgun (WGS) entry which is preliminary data.</text>
</comment>
<dbReference type="NCBIfam" id="TIGR00233">
    <property type="entry name" value="trpS"/>
    <property type="match status" value="1"/>
</dbReference>
<gene>
    <name evidence="15" type="ORF">HU200_059247</name>
</gene>
<dbReference type="InterPro" id="IPR002306">
    <property type="entry name" value="Trp-tRNA-ligase"/>
</dbReference>
<comment type="subcellular location">
    <subcellularLocation>
        <location evidence="1">Cytoplasm</location>
    </subcellularLocation>
</comment>
<dbReference type="PANTHER" id="PTHR10055">
    <property type="entry name" value="TRYPTOPHANYL-TRNA SYNTHETASE"/>
    <property type="match status" value="1"/>
</dbReference>
<dbReference type="InterPro" id="IPR012337">
    <property type="entry name" value="RNaseH-like_sf"/>
</dbReference>
<dbReference type="GO" id="GO:0005737">
    <property type="term" value="C:cytoplasm"/>
    <property type="evidence" value="ECO:0007669"/>
    <property type="project" value="UniProtKB-SubCell"/>
</dbReference>
<keyword evidence="6 12" id="KW-0436">Ligase</keyword>
<evidence type="ECO:0000256" key="10">
    <source>
        <dbReference type="ARBA" id="ARBA00023146"/>
    </source>
</evidence>
<dbReference type="Proteomes" id="UP000636709">
    <property type="component" value="Unassembled WGS sequence"/>
</dbReference>
<dbReference type="PANTHER" id="PTHR10055:SF1">
    <property type="entry name" value="TRYPTOPHAN--TRNA LIGASE, CYTOPLASMIC"/>
    <property type="match status" value="1"/>
</dbReference>
<reference evidence="15" key="1">
    <citation type="submission" date="2020-07" db="EMBL/GenBank/DDBJ databases">
        <title>Genome sequence and genetic diversity analysis of an under-domesticated orphan crop, white fonio (Digitaria exilis).</title>
        <authorList>
            <person name="Bennetzen J.L."/>
            <person name="Chen S."/>
            <person name="Ma X."/>
            <person name="Wang X."/>
            <person name="Yssel A.E.J."/>
            <person name="Chaluvadi S.R."/>
            <person name="Johnson M."/>
            <person name="Gangashetty P."/>
            <person name="Hamidou F."/>
            <person name="Sanogo M.D."/>
            <person name="Zwaenepoel A."/>
            <person name="Wallace J."/>
            <person name="Van De Peer Y."/>
            <person name="Van Deynze A."/>
        </authorList>
    </citation>
    <scope>NUCLEOTIDE SEQUENCE</scope>
    <source>
        <tissue evidence="15">Leaves</tissue>
    </source>
</reference>
<evidence type="ECO:0000313" key="15">
    <source>
        <dbReference type="EMBL" id="KAF8658761.1"/>
    </source>
</evidence>
<feature type="domain" description="RNase H type-1" evidence="14">
    <location>
        <begin position="70"/>
        <end position="192"/>
    </location>
</feature>
<dbReference type="FunFam" id="3.40.50.620:FF:000033">
    <property type="entry name" value="tryptophan--tRNA ligase, cytoplasmic"/>
    <property type="match status" value="1"/>
</dbReference>
<dbReference type="Gene3D" id="1.10.240.10">
    <property type="entry name" value="Tyrosyl-Transfer RNA Synthetase"/>
    <property type="match status" value="1"/>
</dbReference>
<dbReference type="InterPro" id="IPR002305">
    <property type="entry name" value="aa-tRNA-synth_Ic"/>
</dbReference>
<evidence type="ECO:0000256" key="9">
    <source>
        <dbReference type="ARBA" id="ARBA00022917"/>
    </source>
</evidence>
<keyword evidence="7 12" id="KW-0547">Nucleotide-binding</keyword>